<keyword evidence="1" id="KW-0862">Zinc</keyword>
<evidence type="ECO:0000256" key="2">
    <source>
        <dbReference type="SAM" id="SignalP"/>
    </source>
</evidence>
<dbReference type="GeneID" id="93647262"/>
<dbReference type="Gene3D" id="3.30.40.10">
    <property type="entry name" value="Zinc/RING finger domain, C3HC4 (zinc finger)"/>
    <property type="match status" value="1"/>
</dbReference>
<dbReference type="PROSITE" id="PS50089">
    <property type="entry name" value="ZF_RING_2"/>
    <property type="match status" value="1"/>
</dbReference>
<comment type="caution">
    <text evidence="4">The sequence shown here is derived from an EMBL/GenBank/DDBJ whole genome shotgun (WGS) entry which is preliminary data.</text>
</comment>
<dbReference type="AlphaFoldDB" id="A0A177EFL3"/>
<evidence type="ECO:0000313" key="4">
    <source>
        <dbReference type="EMBL" id="OAG29779.1"/>
    </source>
</evidence>
<organism evidence="4 5">
    <name type="scientific">Nematocida displodere</name>
    <dbReference type="NCBI Taxonomy" id="1805483"/>
    <lineage>
        <taxon>Eukaryota</taxon>
        <taxon>Fungi</taxon>
        <taxon>Fungi incertae sedis</taxon>
        <taxon>Microsporidia</taxon>
        <taxon>Nematocida</taxon>
    </lineage>
</organism>
<feature type="signal peptide" evidence="2">
    <location>
        <begin position="1"/>
        <end position="37"/>
    </location>
</feature>
<name>A0A177EFL3_9MICR</name>
<dbReference type="GO" id="GO:0008270">
    <property type="term" value="F:zinc ion binding"/>
    <property type="evidence" value="ECO:0007669"/>
    <property type="project" value="UniProtKB-KW"/>
</dbReference>
<dbReference type="RefSeq" id="XP_067544427.1">
    <property type="nucleotide sequence ID" value="XM_067688330.1"/>
</dbReference>
<gene>
    <name evidence="4" type="ORF">NEDG_00912</name>
</gene>
<feature type="domain" description="RING-type" evidence="3">
    <location>
        <begin position="485"/>
        <end position="539"/>
    </location>
</feature>
<protein>
    <recommendedName>
        <fullName evidence="3">RING-type domain-containing protein</fullName>
    </recommendedName>
</protein>
<keyword evidence="1" id="KW-0863">Zinc-finger</keyword>
<dbReference type="InterPro" id="IPR001841">
    <property type="entry name" value="Znf_RING"/>
</dbReference>
<sequence length="584" mass="65878">MKKMNTNSSVCHHRKVWAKRLVCHVLCLAVLLMLLRCTEEIAPPSELIASPYTKQTLKFFSRRPSSQPFRHLETVRLGKHTYIKKKQSGIVVISLKKHTVASIPKKIAPGIEFSTLLIESRDPSTAARHSDSAILHLILDAFGTICADTLEFCYLNNNSSDAGVNITRYFPWHRPGRTNPELTQRSRCSLNIKKLGIFEQSITAIKWFQEKIDLSQCRISLEIRGRLELDNLELLDGFNTGGVEKLVLIGFQRLSALDCQMLREGPLPHELTIDTPHKLTPETSEQVIQNLAAHHWSFLWIPIKIWEDMMKPSGHPICLSVDNLILDMEDDGEIGWGEPISLPGMGDNQAKTKCLTVKFQANLQITRFDLVFAFNWISVKFKELEKIVFAGGYSLSLVKAFVHNNQIDITTSPTLKSINVANIECMYAMEKNPPILCFSLDAWKLCSEGKLLPKLTLAGLSRISVLNQELILSQKFVGNASDPLCVICQENLDELKETNPNTKICILDHPSHRVCSGCLDELYEGLDKTSRCFNCPICRREIKYPFVTNTIQKTLQRRFGLAMGTPVSVLSFPNNNLVGMLSNF</sequence>
<dbReference type="SUPFAM" id="SSF57850">
    <property type="entry name" value="RING/U-box"/>
    <property type="match status" value="1"/>
</dbReference>
<dbReference type="VEuPathDB" id="MicrosporidiaDB:NEDG_00912"/>
<reference evidence="4 5" key="1">
    <citation type="submission" date="2016-02" db="EMBL/GenBank/DDBJ databases">
        <title>Discovery of a natural microsporidian pathogen with a broad tissue tropism in Caenorhabditis elegans.</title>
        <authorList>
            <person name="Luallen R.J."/>
            <person name="Reinke A.W."/>
            <person name="Tong L."/>
            <person name="Botts M.R."/>
            <person name="Felix M.-A."/>
            <person name="Troemel E.R."/>
        </authorList>
    </citation>
    <scope>NUCLEOTIDE SEQUENCE [LARGE SCALE GENOMIC DNA]</scope>
    <source>
        <strain evidence="4 5">JUm2807</strain>
    </source>
</reference>
<feature type="chain" id="PRO_5008060401" description="RING-type domain-containing protein" evidence="2">
    <location>
        <begin position="38"/>
        <end position="584"/>
    </location>
</feature>
<dbReference type="InterPro" id="IPR013083">
    <property type="entry name" value="Znf_RING/FYVE/PHD"/>
</dbReference>
<keyword evidence="2" id="KW-0732">Signal</keyword>
<keyword evidence="1" id="KW-0479">Metal-binding</keyword>
<accession>A0A177EFL3</accession>
<dbReference type="Proteomes" id="UP000185944">
    <property type="component" value="Unassembled WGS sequence"/>
</dbReference>
<evidence type="ECO:0000313" key="5">
    <source>
        <dbReference type="Proteomes" id="UP000185944"/>
    </source>
</evidence>
<evidence type="ECO:0000259" key="3">
    <source>
        <dbReference type="PROSITE" id="PS50089"/>
    </source>
</evidence>
<keyword evidence="5" id="KW-1185">Reference proteome</keyword>
<proteinExistence type="predicted"/>
<evidence type="ECO:0000256" key="1">
    <source>
        <dbReference type="PROSITE-ProRule" id="PRU00175"/>
    </source>
</evidence>
<dbReference type="EMBL" id="LTDL01000040">
    <property type="protein sequence ID" value="OAG29779.1"/>
    <property type="molecule type" value="Genomic_DNA"/>
</dbReference>